<comment type="caution">
    <text evidence="1">The sequence shown here is derived from an EMBL/GenBank/DDBJ whole genome shotgun (WGS) entry which is preliminary data.</text>
</comment>
<dbReference type="EMBL" id="BDQA01000424">
    <property type="protein sequence ID" value="GBH21891.1"/>
    <property type="molecule type" value="Genomic_RNA"/>
</dbReference>
<proteinExistence type="predicted"/>
<name>A0A2V0R9L9_9ZZZZ</name>
<accession>A0A2V0R9L9</accession>
<evidence type="ECO:0000313" key="1">
    <source>
        <dbReference type="EMBL" id="GBH21891.1"/>
    </source>
</evidence>
<protein>
    <submittedName>
        <fullName evidence="1">Uncharacterized protein</fullName>
    </submittedName>
</protein>
<reference evidence="1" key="1">
    <citation type="submission" date="2017-04" db="EMBL/GenBank/DDBJ databases">
        <title>Unveiling RNA virosphere associated with marine microorganisms.</title>
        <authorList>
            <person name="Urayama S."/>
            <person name="Takaki Y."/>
            <person name="Nishi S."/>
            <person name="Yoshida Y."/>
            <person name="Deguchi S."/>
            <person name="Takai K."/>
            <person name="Nunoura T."/>
        </authorList>
    </citation>
    <scope>NUCLEOTIDE SEQUENCE</scope>
</reference>
<organism evidence="1">
    <name type="scientific">viral metagenome</name>
    <dbReference type="NCBI Taxonomy" id="1070528"/>
    <lineage>
        <taxon>unclassified sequences</taxon>
        <taxon>metagenomes</taxon>
        <taxon>organismal metagenomes</taxon>
    </lineage>
</organism>
<dbReference type="AlphaFoldDB" id="A0A2V0R9L9"/>
<sequence length="122" mass="13903">MPTKKQEDRKVIDCLVLASRKTGDRNRTDVPVVDQYQKVHAILYHGDDVHLRARGFEHVRRAIRVAGFFAKKGCVVDMSTCQIDSLKGTGGDHYPEISGIYIRLHPERKLFIWETRGGVTII</sequence>